<dbReference type="SUPFAM" id="SSF50475">
    <property type="entry name" value="FMN-binding split barrel"/>
    <property type="match status" value="1"/>
</dbReference>
<evidence type="ECO:0000313" key="2">
    <source>
        <dbReference type="EMBL" id="MFC5661558.1"/>
    </source>
</evidence>
<organism evidence="2 3">
    <name type="scientific">Kitasatospora misakiensis</name>
    <dbReference type="NCBI Taxonomy" id="67330"/>
    <lineage>
        <taxon>Bacteria</taxon>
        <taxon>Bacillati</taxon>
        <taxon>Actinomycetota</taxon>
        <taxon>Actinomycetes</taxon>
        <taxon>Kitasatosporales</taxon>
        <taxon>Streptomycetaceae</taxon>
        <taxon>Kitasatospora</taxon>
    </lineage>
</organism>
<dbReference type="EMBL" id="JBHSOF010000001">
    <property type="protein sequence ID" value="MFC5661558.1"/>
    <property type="molecule type" value="Genomic_DNA"/>
</dbReference>
<dbReference type="Proteomes" id="UP001595975">
    <property type="component" value="Unassembled WGS sequence"/>
</dbReference>
<accession>A0ABW0WTG6</accession>
<dbReference type="PANTHER" id="PTHR35176">
    <property type="entry name" value="HEME OXYGENASE HI_0854-RELATED"/>
    <property type="match status" value="1"/>
</dbReference>
<comment type="caution">
    <text evidence="2">The sequence shown here is derived from an EMBL/GenBank/DDBJ whole genome shotgun (WGS) entry which is preliminary data.</text>
</comment>
<dbReference type="PANTHER" id="PTHR35176:SF6">
    <property type="entry name" value="HEME OXYGENASE HI_0854-RELATED"/>
    <property type="match status" value="1"/>
</dbReference>
<keyword evidence="1" id="KW-0560">Oxidoreductase</keyword>
<protein>
    <submittedName>
        <fullName evidence="2">Pyridoxamine 5'-phosphate oxidase family protein</fullName>
    </submittedName>
</protein>
<keyword evidence="3" id="KW-1185">Reference proteome</keyword>
<dbReference type="Gene3D" id="2.30.110.10">
    <property type="entry name" value="Electron Transport, Fmn-binding Protein, Chain A"/>
    <property type="match status" value="1"/>
</dbReference>
<evidence type="ECO:0000256" key="1">
    <source>
        <dbReference type="ARBA" id="ARBA00023002"/>
    </source>
</evidence>
<evidence type="ECO:0000313" key="3">
    <source>
        <dbReference type="Proteomes" id="UP001595975"/>
    </source>
</evidence>
<gene>
    <name evidence="2" type="ORF">ACFP3U_01025</name>
</gene>
<proteinExistence type="predicted"/>
<dbReference type="InterPro" id="IPR052019">
    <property type="entry name" value="F420H2_bilvrd_red/Heme_oxyg"/>
</dbReference>
<reference evidence="3" key="1">
    <citation type="journal article" date="2019" name="Int. J. Syst. Evol. Microbiol.">
        <title>The Global Catalogue of Microorganisms (GCM) 10K type strain sequencing project: providing services to taxonomists for standard genome sequencing and annotation.</title>
        <authorList>
            <consortium name="The Broad Institute Genomics Platform"/>
            <consortium name="The Broad Institute Genome Sequencing Center for Infectious Disease"/>
            <person name="Wu L."/>
            <person name="Ma J."/>
        </authorList>
    </citation>
    <scope>NUCLEOTIDE SEQUENCE [LARGE SCALE GENOMIC DNA]</scope>
    <source>
        <strain evidence="3">CGMCC 4.1437</strain>
    </source>
</reference>
<name>A0ABW0WTG6_9ACTN</name>
<sequence>MSFTMSSTERERFLAGVHVGVLAVDGTGDGAGAGAGAGGAPLAVPIWYAYHPGGLVTVLTGRDSVKTRRIRAAGRFTLCVQQEQPPCRYVSVAGPVVAIEDRIDPDERAALAHRYLPPATARSYLAATAEQLVADVAVRMRPERWLSGDFTAIAEQLQGVVPAASEGVSRPPSGLAGPA</sequence>
<dbReference type="InterPro" id="IPR012349">
    <property type="entry name" value="Split_barrel_FMN-bd"/>
</dbReference>